<keyword evidence="1" id="KW-0812">Transmembrane</keyword>
<accession>A0ABW5S9B8</accession>
<feature type="transmembrane region" description="Helical" evidence="1">
    <location>
        <begin position="130"/>
        <end position="147"/>
    </location>
</feature>
<feature type="transmembrane region" description="Helical" evidence="1">
    <location>
        <begin position="43"/>
        <end position="69"/>
    </location>
</feature>
<name>A0ABW5S9B8_9FLAO</name>
<evidence type="ECO:0000256" key="1">
    <source>
        <dbReference type="SAM" id="Phobius"/>
    </source>
</evidence>
<dbReference type="RefSeq" id="WP_379042468.1">
    <property type="nucleotide sequence ID" value="NZ_JBHULZ010000002.1"/>
</dbReference>
<feature type="transmembrane region" description="Helical" evidence="1">
    <location>
        <begin position="168"/>
        <end position="189"/>
    </location>
</feature>
<sequence>MATRPKYLSGKYVFIISLLVLGLSVVLVYSIGLSFDKRLEVKIYTALSLIASCLFLFMTYGLYTGIGLIDDFPKFKHFKRGHFFEHITPEKYEMPQIDTGDGIAGLFLSVILWIAMTILCLVMLLFLEVFFWFSLFVLLTMLYWVFFRAMRMVFRKSKDTQKDLGLSLLYASIYTFLYVGWLYGVVYLYEFWAVN</sequence>
<dbReference type="EMBL" id="JBHULZ010000002">
    <property type="protein sequence ID" value="MFD2696416.1"/>
    <property type="molecule type" value="Genomic_DNA"/>
</dbReference>
<comment type="caution">
    <text evidence="2">The sequence shown here is derived from an EMBL/GenBank/DDBJ whole genome shotgun (WGS) entry which is preliminary data.</text>
</comment>
<proteinExistence type="predicted"/>
<evidence type="ECO:0000313" key="2">
    <source>
        <dbReference type="EMBL" id="MFD2696416.1"/>
    </source>
</evidence>
<reference evidence="3" key="1">
    <citation type="journal article" date="2019" name="Int. J. Syst. Evol. Microbiol.">
        <title>The Global Catalogue of Microorganisms (GCM) 10K type strain sequencing project: providing services to taxonomists for standard genome sequencing and annotation.</title>
        <authorList>
            <consortium name="The Broad Institute Genomics Platform"/>
            <consortium name="The Broad Institute Genome Sequencing Center for Infectious Disease"/>
            <person name="Wu L."/>
            <person name="Ma J."/>
        </authorList>
    </citation>
    <scope>NUCLEOTIDE SEQUENCE [LARGE SCALE GENOMIC DNA]</scope>
    <source>
        <strain evidence="3">KCTC 42255</strain>
    </source>
</reference>
<organism evidence="2 3">
    <name type="scientific">Mesonia sediminis</name>
    <dbReference type="NCBI Taxonomy" id="1703946"/>
    <lineage>
        <taxon>Bacteria</taxon>
        <taxon>Pseudomonadati</taxon>
        <taxon>Bacteroidota</taxon>
        <taxon>Flavobacteriia</taxon>
        <taxon>Flavobacteriales</taxon>
        <taxon>Flavobacteriaceae</taxon>
        <taxon>Mesonia</taxon>
    </lineage>
</organism>
<evidence type="ECO:0008006" key="4">
    <source>
        <dbReference type="Google" id="ProtNLM"/>
    </source>
</evidence>
<evidence type="ECO:0000313" key="3">
    <source>
        <dbReference type="Proteomes" id="UP001597357"/>
    </source>
</evidence>
<gene>
    <name evidence="2" type="ORF">ACFSQ0_00250</name>
</gene>
<keyword evidence="3" id="KW-1185">Reference proteome</keyword>
<keyword evidence="1" id="KW-1133">Transmembrane helix</keyword>
<protein>
    <recommendedName>
        <fullName evidence="4">Ubiquinone biosynthesis protein UbiA</fullName>
    </recommendedName>
</protein>
<feature type="transmembrane region" description="Helical" evidence="1">
    <location>
        <begin position="103"/>
        <end position="124"/>
    </location>
</feature>
<dbReference type="Proteomes" id="UP001597357">
    <property type="component" value="Unassembled WGS sequence"/>
</dbReference>
<feature type="transmembrane region" description="Helical" evidence="1">
    <location>
        <begin position="12"/>
        <end position="31"/>
    </location>
</feature>
<keyword evidence="1" id="KW-0472">Membrane</keyword>